<dbReference type="SUPFAM" id="SSF109998">
    <property type="entry name" value="Triger factor/SurA peptide-binding domain-like"/>
    <property type="match status" value="1"/>
</dbReference>
<reference evidence="1 2" key="1">
    <citation type="submission" date="2019-09" db="EMBL/GenBank/DDBJ databases">
        <title>Genomes of Cryomorphaceae.</title>
        <authorList>
            <person name="Bowman J.P."/>
        </authorList>
    </citation>
    <scope>NUCLEOTIDE SEQUENCE [LARGE SCALE GENOMIC DNA]</scope>
    <source>
        <strain evidence="1 2">KCTC 52047</strain>
    </source>
</reference>
<sequence length="269" mass="32257">MQSCSFFNSDEEEREPVARAYDRYLYADELAQNIPNSLSDEDSTIMAHSLIKNWIEKQILVYQAESNLPGEKKNVEKKLEEYRSDLLIYTYQNELLSQKLDTTVTEAEIKAYYQNNKKNFQLKDYIVKVYYVKVDTNAPRVDELKSNILADDTESLRKVEDYCYQFAHNFYLDENKWLYLDDILKEIPVEDYNREKFLRKNKIFELEHGQYKHILRVLDYRMKDSTSPLSLEHDKIKSIILNQRKVEFVKNLKNDLFAEAERKNNFEIY</sequence>
<accession>A0A6N6MCY4</accession>
<dbReference type="InterPro" id="IPR027304">
    <property type="entry name" value="Trigger_fact/SurA_dom_sf"/>
</dbReference>
<gene>
    <name evidence="1" type="ORF">F3059_04755</name>
</gene>
<name>A0A6N6MCY4_9FLAO</name>
<evidence type="ECO:0000313" key="1">
    <source>
        <dbReference type="EMBL" id="KAB1065268.1"/>
    </source>
</evidence>
<protein>
    <recommendedName>
        <fullName evidence="3">Peptidyl-prolyl cis-trans isomerase</fullName>
    </recommendedName>
</protein>
<dbReference type="Gene3D" id="6.10.140.970">
    <property type="match status" value="1"/>
</dbReference>
<evidence type="ECO:0000313" key="2">
    <source>
        <dbReference type="Proteomes" id="UP000435357"/>
    </source>
</evidence>
<dbReference type="AlphaFoldDB" id="A0A6N6MCY4"/>
<proteinExistence type="predicted"/>
<comment type="caution">
    <text evidence="1">The sequence shown here is derived from an EMBL/GenBank/DDBJ whole genome shotgun (WGS) entry which is preliminary data.</text>
</comment>
<dbReference type="EMBL" id="WACR01000003">
    <property type="protein sequence ID" value="KAB1065268.1"/>
    <property type="molecule type" value="Genomic_DNA"/>
</dbReference>
<dbReference type="RefSeq" id="WP_151166979.1">
    <property type="nucleotide sequence ID" value="NZ_WACR01000003.1"/>
</dbReference>
<evidence type="ECO:0008006" key="3">
    <source>
        <dbReference type="Google" id="ProtNLM"/>
    </source>
</evidence>
<keyword evidence="2" id="KW-1185">Reference proteome</keyword>
<organism evidence="1 2">
    <name type="scientific">Salibacter halophilus</name>
    <dbReference type="NCBI Taxonomy" id="1803916"/>
    <lineage>
        <taxon>Bacteria</taxon>
        <taxon>Pseudomonadati</taxon>
        <taxon>Bacteroidota</taxon>
        <taxon>Flavobacteriia</taxon>
        <taxon>Flavobacteriales</taxon>
        <taxon>Salibacteraceae</taxon>
        <taxon>Salibacter</taxon>
    </lineage>
</organism>
<dbReference type="Proteomes" id="UP000435357">
    <property type="component" value="Unassembled WGS sequence"/>
</dbReference>
<dbReference type="OrthoDB" id="9785180at2"/>